<protein>
    <submittedName>
        <fullName evidence="2">Uncharacterized protein</fullName>
    </submittedName>
</protein>
<organism evidence="3">
    <name type="scientific">Metarhizium acridum (strain CQMa 102)</name>
    <dbReference type="NCBI Taxonomy" id="655827"/>
    <lineage>
        <taxon>Eukaryota</taxon>
        <taxon>Fungi</taxon>
        <taxon>Dikarya</taxon>
        <taxon>Ascomycota</taxon>
        <taxon>Pezizomycotina</taxon>
        <taxon>Sordariomycetes</taxon>
        <taxon>Hypocreomycetidae</taxon>
        <taxon>Hypocreales</taxon>
        <taxon>Clavicipitaceae</taxon>
        <taxon>Metarhizium</taxon>
    </lineage>
</organism>
<proteinExistence type="predicted"/>
<dbReference type="AlphaFoldDB" id="E9E9F8"/>
<feature type="compositionally biased region" description="Basic and acidic residues" evidence="1">
    <location>
        <begin position="16"/>
        <end position="27"/>
    </location>
</feature>
<evidence type="ECO:0000313" key="3">
    <source>
        <dbReference type="Proteomes" id="UP000002499"/>
    </source>
</evidence>
<dbReference type="Proteomes" id="UP000002499">
    <property type="component" value="Unassembled WGS sequence"/>
</dbReference>
<feature type="region of interest" description="Disordered" evidence="1">
    <location>
        <begin position="1"/>
        <end position="126"/>
    </location>
</feature>
<dbReference type="KEGG" id="maw:19250817"/>
<evidence type="ECO:0000313" key="2">
    <source>
        <dbReference type="EMBL" id="EFY87398.1"/>
    </source>
</evidence>
<feature type="compositionally biased region" description="Acidic residues" evidence="1">
    <location>
        <begin position="28"/>
        <end position="37"/>
    </location>
</feature>
<keyword evidence="3" id="KW-1185">Reference proteome</keyword>
<dbReference type="InParanoid" id="E9E9F8"/>
<accession>E9E9F8</accession>
<reference evidence="2 3" key="1">
    <citation type="journal article" date="2011" name="PLoS Genet.">
        <title>Genome sequencing and comparative transcriptomics of the model entomopathogenic fungi Metarhizium anisopliae and M. acridum.</title>
        <authorList>
            <person name="Gao Q."/>
            <person name="Jin K."/>
            <person name="Ying S.H."/>
            <person name="Zhang Y."/>
            <person name="Xiao G."/>
            <person name="Shang Y."/>
            <person name="Duan Z."/>
            <person name="Hu X."/>
            <person name="Xie X.Q."/>
            <person name="Zhou G."/>
            <person name="Peng G."/>
            <person name="Luo Z."/>
            <person name="Huang W."/>
            <person name="Wang B."/>
            <person name="Fang W."/>
            <person name="Wang S."/>
            <person name="Zhong Y."/>
            <person name="Ma L.J."/>
            <person name="St Leger R.J."/>
            <person name="Zhao G.P."/>
            <person name="Pei Y."/>
            <person name="Feng M.G."/>
            <person name="Xia Y."/>
            <person name="Wang C."/>
        </authorList>
    </citation>
    <scope>NUCLEOTIDE SEQUENCE [LARGE SCALE GENOMIC DNA]</scope>
    <source>
        <strain evidence="2 3">CQMa 102</strain>
    </source>
</reference>
<feature type="compositionally biased region" description="Acidic residues" evidence="1">
    <location>
        <begin position="81"/>
        <end position="100"/>
    </location>
</feature>
<sequence>MLFQSYTACRPAELVDGTKSRGGKDPMLDDEDDEDSGTELSVDPSHMTELSPEIQKILPRKEDKPEEFQSEPGDPVFSEVDAFDSNDTSDTDEDDTENSDDGGPNILGDNVKMGGTQASLPCKGAGSDEVVTETIRKHKALCYEDIVLWIVQDPN</sequence>
<evidence type="ECO:0000256" key="1">
    <source>
        <dbReference type="SAM" id="MobiDB-lite"/>
    </source>
</evidence>
<dbReference type="GeneID" id="19250817"/>
<gene>
    <name evidence="2" type="ORF">MAC_06506</name>
</gene>
<dbReference type="EMBL" id="GL698527">
    <property type="protein sequence ID" value="EFY87398.1"/>
    <property type="molecule type" value="Genomic_DNA"/>
</dbReference>
<dbReference type="OrthoDB" id="4951796at2759"/>
<dbReference type="eggNOG" id="ENOG502RIVW">
    <property type="taxonomic scope" value="Eukaryota"/>
</dbReference>
<name>E9E9F8_METAQ</name>
<dbReference type="HOGENOM" id="CLU_1695907_0_0_1"/>